<feature type="compositionally biased region" description="Low complexity" evidence="1">
    <location>
        <begin position="23"/>
        <end position="33"/>
    </location>
</feature>
<accession>A0A2H3BCC5</accession>
<dbReference type="PANTHER" id="PTHR46579">
    <property type="entry name" value="F5/8 TYPE C DOMAIN-CONTAINING PROTEIN-RELATED"/>
    <property type="match status" value="1"/>
</dbReference>
<protein>
    <recommendedName>
        <fullName evidence="4">Transposase domain-containing protein</fullName>
    </recommendedName>
</protein>
<sequence length="820" mass="91739">MSAPILPSFAHDVQAVPKPPVSPSLASTTSPLLNQVPSPVDGDLFPMEDHEHMASNPPLDLYMVADDHVEEYDGDREQVNIMEMLGLQHLLAMLEKPDLFEQIAVDDWEDEMDADEADLADATEEDVLDIDDVQVATTKEQSSAPMSQLASSATEPIPGSLCPFLHDYDPHGENTPDPFEHELTLTQLPPTPADVHSHHAVHIIYLLVVWLHTQFHLAFQACNAILVILALAFQSMGIVIDPPMYHTLPTLLDHLNIEPPFDILPVCSRCQEVHPSTVPGDQKCIVCTHVLFNTSPTAGEERRGRTSCKRPKPLLQFPTKSLAEQLGTMLMVPGIEDEIAASLEKVHHHVPGMYTNIFDGRVFRELEAHDGSKFFSPSQEAIATGELRIGITLGVDWWVLFSYLRSLIAPLHTSGPMSYSIINLSPHLRYRTANLLLAGILPGPKEANYDQVQHYLHVLINELIRLWWDGVVLKTPKFPQGRLVRVALVALVCDKPAAHKLAGFRLHGHTHFCMKCWIKQADKSTPAAYEKNAFRARCNAEQRCLQHEYLNCKTKKACNDFAAAKATQWMELFRLPYFDICEMVVIDPMHNLFLGVVKTHFYHIWVQQNILRKTKELRALYAILAELRMPAKLGRLPSLIGEPAGGSLTADQWMLFATIVAPLAIPQIWTDYSSHQETSEAMSLCRTAQIAEALEAKRQAAAEACHQRQSEPTTSTPSERPHHNHRPTARATAQDIDPDEDNSIDDGAQDAPDDHDYGTRPCKRPKAGLSVAEEEELDCHRPSNLHRDDPANFLKLCLALRILVKKKITDSELEQANTHI</sequence>
<proteinExistence type="predicted"/>
<reference evidence="3" key="1">
    <citation type="journal article" date="2017" name="Nat. Ecol. Evol.">
        <title>Genome expansion and lineage-specific genetic innovations in the forest pathogenic fungi Armillaria.</title>
        <authorList>
            <person name="Sipos G."/>
            <person name="Prasanna A.N."/>
            <person name="Walter M.C."/>
            <person name="O'Connor E."/>
            <person name="Balint B."/>
            <person name="Krizsan K."/>
            <person name="Kiss B."/>
            <person name="Hess J."/>
            <person name="Varga T."/>
            <person name="Slot J."/>
            <person name="Riley R."/>
            <person name="Boka B."/>
            <person name="Rigling D."/>
            <person name="Barry K."/>
            <person name="Lee J."/>
            <person name="Mihaltcheva S."/>
            <person name="LaButti K."/>
            <person name="Lipzen A."/>
            <person name="Waldron R."/>
            <person name="Moloney N.M."/>
            <person name="Sperisen C."/>
            <person name="Kredics L."/>
            <person name="Vagvoelgyi C."/>
            <person name="Patrignani A."/>
            <person name="Fitzpatrick D."/>
            <person name="Nagy I."/>
            <person name="Doyle S."/>
            <person name="Anderson J.B."/>
            <person name="Grigoriev I.V."/>
            <person name="Gueldener U."/>
            <person name="Muensterkoetter M."/>
            <person name="Nagy L.G."/>
        </authorList>
    </citation>
    <scope>NUCLEOTIDE SEQUENCE [LARGE SCALE GENOMIC DNA]</scope>
    <source>
        <strain evidence="3">28-4</strain>
    </source>
</reference>
<feature type="compositionally biased region" description="Acidic residues" evidence="1">
    <location>
        <begin position="736"/>
        <end position="751"/>
    </location>
</feature>
<feature type="compositionally biased region" description="Basic and acidic residues" evidence="1">
    <location>
        <begin position="699"/>
        <end position="709"/>
    </location>
</feature>
<organism evidence="2 3">
    <name type="scientific">Armillaria solidipes</name>
    <dbReference type="NCBI Taxonomy" id="1076256"/>
    <lineage>
        <taxon>Eukaryota</taxon>
        <taxon>Fungi</taxon>
        <taxon>Dikarya</taxon>
        <taxon>Basidiomycota</taxon>
        <taxon>Agaricomycotina</taxon>
        <taxon>Agaricomycetes</taxon>
        <taxon>Agaricomycetidae</taxon>
        <taxon>Agaricales</taxon>
        <taxon>Marasmiineae</taxon>
        <taxon>Physalacriaceae</taxon>
        <taxon>Armillaria</taxon>
    </lineage>
</organism>
<dbReference type="Proteomes" id="UP000218334">
    <property type="component" value="Unassembled WGS sequence"/>
</dbReference>
<evidence type="ECO:0000313" key="3">
    <source>
        <dbReference type="Proteomes" id="UP000218334"/>
    </source>
</evidence>
<dbReference type="EMBL" id="KZ293432">
    <property type="protein sequence ID" value="PBK68529.1"/>
    <property type="molecule type" value="Genomic_DNA"/>
</dbReference>
<dbReference type="InterPro" id="IPR004242">
    <property type="entry name" value="Transposase_21"/>
</dbReference>
<evidence type="ECO:0000256" key="1">
    <source>
        <dbReference type="SAM" id="MobiDB-lite"/>
    </source>
</evidence>
<evidence type="ECO:0008006" key="4">
    <source>
        <dbReference type="Google" id="ProtNLM"/>
    </source>
</evidence>
<evidence type="ECO:0000313" key="2">
    <source>
        <dbReference type="EMBL" id="PBK68529.1"/>
    </source>
</evidence>
<dbReference type="Pfam" id="PF02992">
    <property type="entry name" value="Transposase_21"/>
    <property type="match status" value="1"/>
</dbReference>
<gene>
    <name evidence="2" type="ORF">ARMSODRAFT_1019655</name>
</gene>
<dbReference type="PANTHER" id="PTHR46579:SF2">
    <property type="entry name" value="C2H2-TYPE DOMAIN-CONTAINING PROTEIN"/>
    <property type="match status" value="1"/>
</dbReference>
<feature type="region of interest" description="Disordered" evidence="1">
    <location>
        <begin position="12"/>
        <end position="37"/>
    </location>
</feature>
<keyword evidence="3" id="KW-1185">Reference proteome</keyword>
<dbReference type="STRING" id="1076256.A0A2H3BCC5"/>
<name>A0A2H3BCC5_9AGAR</name>
<feature type="region of interest" description="Disordered" evidence="1">
    <location>
        <begin position="699"/>
        <end position="769"/>
    </location>
</feature>
<dbReference type="AlphaFoldDB" id="A0A2H3BCC5"/>